<dbReference type="AlphaFoldDB" id="A0A0D2MC97"/>
<dbReference type="GeneID" id="25742388"/>
<sequence length="75" mass="7514">MVGQRAFEALHMLIRMQAGAECGGGDGGAGGGGGAGNGGAGDALRASVLRIIPESKLDVLPLMFRLLYAEGQLEG</sequence>
<evidence type="ECO:0000313" key="2">
    <source>
        <dbReference type="Proteomes" id="UP000054498"/>
    </source>
</evidence>
<keyword evidence="2" id="KW-1185">Reference proteome</keyword>
<evidence type="ECO:0000313" key="1">
    <source>
        <dbReference type="EMBL" id="KIY98451.1"/>
    </source>
</evidence>
<protein>
    <submittedName>
        <fullName evidence="1">Uncharacterized protein</fullName>
    </submittedName>
</protein>
<dbReference type="Proteomes" id="UP000054498">
    <property type="component" value="Unassembled WGS sequence"/>
</dbReference>
<dbReference type="KEGG" id="mng:MNEG_9513"/>
<reference evidence="1 2" key="1">
    <citation type="journal article" date="2013" name="BMC Genomics">
        <title>Reconstruction of the lipid metabolism for the microalga Monoraphidium neglectum from its genome sequence reveals characteristics suitable for biofuel production.</title>
        <authorList>
            <person name="Bogen C."/>
            <person name="Al-Dilaimi A."/>
            <person name="Albersmeier A."/>
            <person name="Wichmann J."/>
            <person name="Grundmann M."/>
            <person name="Rupp O."/>
            <person name="Lauersen K.J."/>
            <person name="Blifernez-Klassen O."/>
            <person name="Kalinowski J."/>
            <person name="Goesmann A."/>
            <person name="Mussgnug J.H."/>
            <person name="Kruse O."/>
        </authorList>
    </citation>
    <scope>NUCLEOTIDE SEQUENCE [LARGE SCALE GENOMIC DNA]</scope>
    <source>
        <strain evidence="1 2">SAG 48.87</strain>
    </source>
</reference>
<organism evidence="1 2">
    <name type="scientific">Monoraphidium neglectum</name>
    <dbReference type="NCBI Taxonomy" id="145388"/>
    <lineage>
        <taxon>Eukaryota</taxon>
        <taxon>Viridiplantae</taxon>
        <taxon>Chlorophyta</taxon>
        <taxon>core chlorophytes</taxon>
        <taxon>Chlorophyceae</taxon>
        <taxon>CS clade</taxon>
        <taxon>Sphaeropleales</taxon>
        <taxon>Selenastraceae</taxon>
        <taxon>Monoraphidium</taxon>
    </lineage>
</organism>
<gene>
    <name evidence="1" type="ORF">MNEG_9513</name>
</gene>
<dbReference type="RefSeq" id="XP_013897471.1">
    <property type="nucleotide sequence ID" value="XM_014042017.1"/>
</dbReference>
<accession>A0A0D2MC97</accession>
<dbReference type="EMBL" id="KK102182">
    <property type="protein sequence ID" value="KIY98451.1"/>
    <property type="molecule type" value="Genomic_DNA"/>
</dbReference>
<name>A0A0D2MC97_9CHLO</name>
<proteinExistence type="predicted"/>